<dbReference type="InterPro" id="IPR029058">
    <property type="entry name" value="AB_hydrolase_fold"/>
</dbReference>
<keyword evidence="3" id="KW-0732">Signal</keyword>
<dbReference type="AlphaFoldDB" id="A0AAW0RPL7"/>
<sequence>MLVPLAAGLAAALALAPTASALAIQACSAPPATSSCPSYTIINARGTSEAQGPSVGFKTMNQKVLAEHAGGKYDVVYEASWFQNSAPGTKDEGLQLINQVGKILAQNPSECLILEGYSQGATVVVDALRKLTGPAFDAVKGVFLIGNTRHERGLACNVDMQGGDKTKYTTGILYLTGLGIPADWVPKTLDVCNVGDSVCDVDSGHGTLITEQHVAYPTDAGLQDMGAKFLLKQLS</sequence>
<dbReference type="Pfam" id="PF01083">
    <property type="entry name" value="Cutinase"/>
    <property type="match status" value="1"/>
</dbReference>
<feature type="chain" id="PRO_5043317763" description="Cutinase" evidence="3">
    <location>
        <begin position="22"/>
        <end position="235"/>
    </location>
</feature>
<name>A0AAW0RPL7_9HYPO</name>
<dbReference type="Gene3D" id="3.40.50.1820">
    <property type="entry name" value="alpha/beta hydrolase"/>
    <property type="match status" value="1"/>
</dbReference>
<dbReference type="PANTHER" id="PTHR33630">
    <property type="entry name" value="CUTINASE RV1984C-RELATED-RELATED"/>
    <property type="match status" value="1"/>
</dbReference>
<dbReference type="InterPro" id="IPR000675">
    <property type="entry name" value="Cutinase/axe"/>
</dbReference>
<keyword evidence="1" id="KW-0378">Hydrolase</keyword>
<gene>
    <name evidence="4" type="ORF">G3M48_006198</name>
</gene>
<proteinExistence type="predicted"/>
<feature type="signal peptide" evidence="3">
    <location>
        <begin position="1"/>
        <end position="21"/>
    </location>
</feature>
<protein>
    <recommendedName>
        <fullName evidence="6">Cutinase</fullName>
    </recommendedName>
</protein>
<evidence type="ECO:0000256" key="1">
    <source>
        <dbReference type="ARBA" id="ARBA00022801"/>
    </source>
</evidence>
<organism evidence="4 5">
    <name type="scientific">Beauveria asiatica</name>
    <dbReference type="NCBI Taxonomy" id="1069075"/>
    <lineage>
        <taxon>Eukaryota</taxon>
        <taxon>Fungi</taxon>
        <taxon>Dikarya</taxon>
        <taxon>Ascomycota</taxon>
        <taxon>Pezizomycotina</taxon>
        <taxon>Sordariomycetes</taxon>
        <taxon>Hypocreomycetidae</taxon>
        <taxon>Hypocreales</taxon>
        <taxon>Cordycipitaceae</taxon>
        <taxon>Beauveria</taxon>
    </lineage>
</organism>
<reference evidence="4 5" key="1">
    <citation type="submission" date="2020-02" db="EMBL/GenBank/DDBJ databases">
        <title>Comparative genomics of the hypocrealean fungal genus Beauvera.</title>
        <authorList>
            <person name="Showalter D.N."/>
            <person name="Bushley K.E."/>
            <person name="Rehner S.A."/>
        </authorList>
    </citation>
    <scope>NUCLEOTIDE SEQUENCE [LARGE SCALE GENOMIC DNA]</scope>
    <source>
        <strain evidence="4 5">ARSEF4384</strain>
    </source>
</reference>
<evidence type="ECO:0000256" key="3">
    <source>
        <dbReference type="SAM" id="SignalP"/>
    </source>
</evidence>
<dbReference type="SMART" id="SM01110">
    <property type="entry name" value="Cutinase"/>
    <property type="match status" value="1"/>
</dbReference>
<evidence type="ECO:0000313" key="5">
    <source>
        <dbReference type="Proteomes" id="UP001397290"/>
    </source>
</evidence>
<keyword evidence="5" id="KW-1185">Reference proteome</keyword>
<dbReference type="GO" id="GO:0052689">
    <property type="term" value="F:carboxylic ester hydrolase activity"/>
    <property type="evidence" value="ECO:0007669"/>
    <property type="project" value="UniProtKB-ARBA"/>
</dbReference>
<dbReference type="Proteomes" id="UP001397290">
    <property type="component" value="Unassembled WGS sequence"/>
</dbReference>
<dbReference type="EMBL" id="JAAHCF010000419">
    <property type="protein sequence ID" value="KAK8144173.1"/>
    <property type="molecule type" value="Genomic_DNA"/>
</dbReference>
<dbReference type="SUPFAM" id="SSF53474">
    <property type="entry name" value="alpha/beta-Hydrolases"/>
    <property type="match status" value="1"/>
</dbReference>
<evidence type="ECO:0000313" key="4">
    <source>
        <dbReference type="EMBL" id="KAK8144173.1"/>
    </source>
</evidence>
<comment type="caution">
    <text evidence="4">The sequence shown here is derived from an EMBL/GenBank/DDBJ whole genome shotgun (WGS) entry which is preliminary data.</text>
</comment>
<dbReference type="PANTHER" id="PTHR33630:SF9">
    <property type="entry name" value="CUTINASE 4"/>
    <property type="match status" value="1"/>
</dbReference>
<keyword evidence="2" id="KW-1015">Disulfide bond</keyword>
<evidence type="ECO:0008006" key="6">
    <source>
        <dbReference type="Google" id="ProtNLM"/>
    </source>
</evidence>
<accession>A0AAW0RPL7</accession>
<evidence type="ECO:0000256" key="2">
    <source>
        <dbReference type="ARBA" id="ARBA00023157"/>
    </source>
</evidence>